<dbReference type="PROSITE" id="PS51707">
    <property type="entry name" value="CYTH"/>
    <property type="match status" value="1"/>
</dbReference>
<dbReference type="InterPro" id="IPR033469">
    <property type="entry name" value="CYTH-like_dom_sf"/>
</dbReference>
<dbReference type="PANTHER" id="PTHR21028:SF2">
    <property type="entry name" value="CYTH DOMAIN-CONTAINING PROTEIN"/>
    <property type="match status" value="1"/>
</dbReference>
<evidence type="ECO:0000313" key="4">
    <source>
        <dbReference type="Proteomes" id="UP000281118"/>
    </source>
</evidence>
<reference evidence="2 5" key="2">
    <citation type="submission" date="2020-08" db="EMBL/GenBank/DDBJ databases">
        <title>Genomic Encyclopedia of Type Strains, Phase IV (KMG-V): Genome sequencing to study the core and pangenomes of soil and plant-associated prokaryotes.</title>
        <authorList>
            <person name="Whitman W."/>
        </authorList>
    </citation>
    <scope>NUCLEOTIDE SEQUENCE [LARGE SCALE GENOMIC DNA]</scope>
    <source>
        <strain evidence="2 5">34/80</strain>
    </source>
</reference>
<sequence length="175" mass="19372">MSRNIEIKARIDSVERVAAIAATLADKGPIEIAQEDTFFRCTDGADRLKLRTFAPDRAELIFYRRANSSGPKESFYLITPCATPDVLRESLTLAWGQAGRVRKQRRLFLAGRTRIHLDRVEGLGEFLELEVVLEEGESAEAGIAEAHALMAQLGVRTGQLVQGAYVDLLNASQRT</sequence>
<dbReference type="OrthoDB" id="271656at2"/>
<feature type="domain" description="CYTH" evidence="1">
    <location>
        <begin position="2"/>
        <end position="171"/>
    </location>
</feature>
<evidence type="ECO:0000313" key="3">
    <source>
        <dbReference type="EMBL" id="RUR66665.1"/>
    </source>
</evidence>
<dbReference type="SMART" id="SM01118">
    <property type="entry name" value="CYTH"/>
    <property type="match status" value="1"/>
</dbReference>
<dbReference type="Proteomes" id="UP000281118">
    <property type="component" value="Unassembled WGS sequence"/>
</dbReference>
<dbReference type="Pfam" id="PF01928">
    <property type="entry name" value="CYTH"/>
    <property type="match status" value="1"/>
</dbReference>
<dbReference type="EMBL" id="RXFT01000002">
    <property type="protein sequence ID" value="RUR66665.1"/>
    <property type="molecule type" value="Genomic_DNA"/>
</dbReference>
<evidence type="ECO:0000313" key="2">
    <source>
        <dbReference type="EMBL" id="MBB4222374.1"/>
    </source>
</evidence>
<organism evidence="3 4">
    <name type="scientific">Variovorax guangxiensis</name>
    <dbReference type="NCBI Taxonomy" id="1775474"/>
    <lineage>
        <taxon>Bacteria</taxon>
        <taxon>Pseudomonadati</taxon>
        <taxon>Pseudomonadota</taxon>
        <taxon>Betaproteobacteria</taxon>
        <taxon>Burkholderiales</taxon>
        <taxon>Comamonadaceae</taxon>
        <taxon>Variovorax</taxon>
    </lineage>
</organism>
<name>A0A3S0ZLR4_9BURK</name>
<dbReference type="EMBL" id="JACIFZ010000003">
    <property type="protein sequence ID" value="MBB4222374.1"/>
    <property type="molecule type" value="Genomic_DNA"/>
</dbReference>
<dbReference type="InterPro" id="IPR023577">
    <property type="entry name" value="CYTH_domain"/>
</dbReference>
<dbReference type="Gene3D" id="2.40.320.10">
    <property type="entry name" value="Hypothetical Protein Pfu-838710-001"/>
    <property type="match status" value="1"/>
</dbReference>
<reference evidence="3 4" key="1">
    <citation type="submission" date="2018-12" db="EMBL/GenBank/DDBJ databases">
        <title>The genome sequences of Variovorax guangxiensis DSM 27352.</title>
        <authorList>
            <person name="Gao J."/>
            <person name="Sun J."/>
        </authorList>
    </citation>
    <scope>NUCLEOTIDE SEQUENCE [LARGE SCALE GENOMIC DNA]</scope>
    <source>
        <strain evidence="3 4">DSM 27352</strain>
    </source>
</reference>
<dbReference type="PANTHER" id="PTHR21028">
    <property type="entry name" value="SI:CH211-156B7.4"/>
    <property type="match status" value="1"/>
</dbReference>
<dbReference type="CDD" id="cd07890">
    <property type="entry name" value="CYTH-like_AC_IV-like"/>
    <property type="match status" value="1"/>
</dbReference>
<gene>
    <name evidence="3" type="ORF">EJP67_06265</name>
    <name evidence="2" type="ORF">GGD71_003154</name>
</gene>
<evidence type="ECO:0000259" key="1">
    <source>
        <dbReference type="PROSITE" id="PS51707"/>
    </source>
</evidence>
<dbReference type="Proteomes" id="UP000524450">
    <property type="component" value="Unassembled WGS sequence"/>
</dbReference>
<accession>A0A3S0ZLR4</accession>
<dbReference type="InterPro" id="IPR008173">
    <property type="entry name" value="Adenylyl_cyclase_CyaB"/>
</dbReference>
<proteinExistence type="predicted"/>
<dbReference type="AlphaFoldDB" id="A0A3S0ZLR4"/>
<dbReference type="RefSeq" id="WP_126020703.1">
    <property type="nucleotide sequence ID" value="NZ_JACIFZ010000003.1"/>
</dbReference>
<dbReference type="SUPFAM" id="SSF55154">
    <property type="entry name" value="CYTH-like phosphatases"/>
    <property type="match status" value="1"/>
</dbReference>
<protein>
    <submittedName>
        <fullName evidence="3">CYTH domain-containing protein</fullName>
    </submittedName>
    <submittedName>
        <fullName evidence="2">Putative adenylyl cyclase CyaB</fullName>
    </submittedName>
</protein>
<comment type="caution">
    <text evidence="3">The sequence shown here is derived from an EMBL/GenBank/DDBJ whole genome shotgun (WGS) entry which is preliminary data.</text>
</comment>
<evidence type="ECO:0000313" key="5">
    <source>
        <dbReference type="Proteomes" id="UP000524450"/>
    </source>
</evidence>